<evidence type="ECO:0000313" key="2">
    <source>
        <dbReference type="Proteomes" id="UP001497516"/>
    </source>
</evidence>
<keyword evidence="2" id="KW-1185">Reference proteome</keyword>
<proteinExistence type="predicted"/>
<dbReference type="Proteomes" id="UP001497516">
    <property type="component" value="Chromosome 5"/>
</dbReference>
<sequence length="67" mass="7374">MIKSIKRRFGQIYSGSIFARFKSGTITDYDDLSEIPFSVDSGGCTSRNSGRAYSPPIMKSIDPILHG</sequence>
<dbReference type="EMBL" id="OZ034818">
    <property type="protein sequence ID" value="CAL1386126.1"/>
    <property type="molecule type" value="Genomic_DNA"/>
</dbReference>
<reference evidence="1 2" key="1">
    <citation type="submission" date="2024-04" db="EMBL/GenBank/DDBJ databases">
        <authorList>
            <person name="Fracassetti M."/>
        </authorList>
    </citation>
    <scope>NUCLEOTIDE SEQUENCE [LARGE SCALE GENOMIC DNA]</scope>
</reference>
<dbReference type="AlphaFoldDB" id="A0AAV2EJH3"/>
<gene>
    <name evidence="1" type="ORF">LTRI10_LOCUS27213</name>
</gene>
<protein>
    <submittedName>
        <fullName evidence="1">Uncharacterized protein</fullName>
    </submittedName>
</protein>
<name>A0AAV2EJH3_9ROSI</name>
<accession>A0AAV2EJH3</accession>
<organism evidence="1 2">
    <name type="scientific">Linum trigynum</name>
    <dbReference type="NCBI Taxonomy" id="586398"/>
    <lineage>
        <taxon>Eukaryota</taxon>
        <taxon>Viridiplantae</taxon>
        <taxon>Streptophyta</taxon>
        <taxon>Embryophyta</taxon>
        <taxon>Tracheophyta</taxon>
        <taxon>Spermatophyta</taxon>
        <taxon>Magnoliopsida</taxon>
        <taxon>eudicotyledons</taxon>
        <taxon>Gunneridae</taxon>
        <taxon>Pentapetalae</taxon>
        <taxon>rosids</taxon>
        <taxon>fabids</taxon>
        <taxon>Malpighiales</taxon>
        <taxon>Linaceae</taxon>
        <taxon>Linum</taxon>
    </lineage>
</organism>
<evidence type="ECO:0000313" key="1">
    <source>
        <dbReference type="EMBL" id="CAL1386126.1"/>
    </source>
</evidence>